<dbReference type="AlphaFoldDB" id="A0A6A5RDW8"/>
<dbReference type="GeneID" id="54346128"/>
<protein>
    <submittedName>
        <fullName evidence="2">Uncharacterized protein</fullName>
    </submittedName>
</protein>
<evidence type="ECO:0000313" key="3">
    <source>
        <dbReference type="Proteomes" id="UP000800082"/>
    </source>
</evidence>
<evidence type="ECO:0000256" key="1">
    <source>
        <dbReference type="SAM" id="MobiDB-lite"/>
    </source>
</evidence>
<evidence type="ECO:0000313" key="2">
    <source>
        <dbReference type="EMBL" id="KAF1925589.1"/>
    </source>
</evidence>
<keyword evidence="3" id="KW-1185">Reference proteome</keyword>
<reference evidence="2" key="1">
    <citation type="journal article" date="2020" name="Stud. Mycol.">
        <title>101 Dothideomycetes genomes: a test case for predicting lifestyles and emergence of pathogens.</title>
        <authorList>
            <person name="Haridas S."/>
            <person name="Albert R."/>
            <person name="Binder M."/>
            <person name="Bloem J."/>
            <person name="Labutti K."/>
            <person name="Salamov A."/>
            <person name="Andreopoulos B."/>
            <person name="Baker S."/>
            <person name="Barry K."/>
            <person name="Bills G."/>
            <person name="Bluhm B."/>
            <person name="Cannon C."/>
            <person name="Castanera R."/>
            <person name="Culley D."/>
            <person name="Daum C."/>
            <person name="Ezra D."/>
            <person name="Gonzalez J."/>
            <person name="Henrissat B."/>
            <person name="Kuo A."/>
            <person name="Liang C."/>
            <person name="Lipzen A."/>
            <person name="Lutzoni F."/>
            <person name="Magnuson J."/>
            <person name="Mondo S."/>
            <person name="Nolan M."/>
            <person name="Ohm R."/>
            <person name="Pangilinan J."/>
            <person name="Park H.-J."/>
            <person name="Ramirez L."/>
            <person name="Alfaro M."/>
            <person name="Sun H."/>
            <person name="Tritt A."/>
            <person name="Yoshinaga Y."/>
            <person name="Zwiers L.-H."/>
            <person name="Turgeon B."/>
            <person name="Goodwin S."/>
            <person name="Spatafora J."/>
            <person name="Crous P."/>
            <person name="Grigoriev I."/>
        </authorList>
    </citation>
    <scope>NUCLEOTIDE SEQUENCE</scope>
    <source>
        <strain evidence="2">CBS 183.55</strain>
    </source>
</reference>
<dbReference type="EMBL" id="ML978983">
    <property type="protein sequence ID" value="KAF1925589.1"/>
    <property type="molecule type" value="Genomic_DNA"/>
</dbReference>
<dbReference type="Proteomes" id="UP000800082">
    <property type="component" value="Unassembled WGS sequence"/>
</dbReference>
<feature type="region of interest" description="Disordered" evidence="1">
    <location>
        <begin position="32"/>
        <end position="99"/>
    </location>
</feature>
<gene>
    <name evidence="2" type="ORF">M421DRAFT_240175</name>
</gene>
<feature type="compositionally biased region" description="Low complexity" evidence="1">
    <location>
        <begin position="76"/>
        <end position="99"/>
    </location>
</feature>
<name>A0A6A5RDW8_9PLEO</name>
<feature type="compositionally biased region" description="Polar residues" evidence="1">
    <location>
        <begin position="33"/>
        <end position="49"/>
    </location>
</feature>
<dbReference type="RefSeq" id="XP_033445841.1">
    <property type="nucleotide sequence ID" value="XM_033588481.1"/>
</dbReference>
<sequence length="99" mass="11359">MINSKINSSTSRLRQAVNHILHLPRLLLRKDSSNSNSTTLHRVDNSNTMRRLRTICSNNNNNRNSTSHRPEVRLPSISRSHNNNSSISRLNSYSLRKVP</sequence>
<proteinExistence type="predicted"/>
<organism evidence="2 3">
    <name type="scientific">Didymella exigua CBS 183.55</name>
    <dbReference type="NCBI Taxonomy" id="1150837"/>
    <lineage>
        <taxon>Eukaryota</taxon>
        <taxon>Fungi</taxon>
        <taxon>Dikarya</taxon>
        <taxon>Ascomycota</taxon>
        <taxon>Pezizomycotina</taxon>
        <taxon>Dothideomycetes</taxon>
        <taxon>Pleosporomycetidae</taxon>
        <taxon>Pleosporales</taxon>
        <taxon>Pleosporineae</taxon>
        <taxon>Didymellaceae</taxon>
        <taxon>Didymella</taxon>
    </lineage>
</organism>
<accession>A0A6A5RDW8</accession>